<organism evidence="2">
    <name type="scientific">Podoviridae sp. ctQyH19</name>
    <dbReference type="NCBI Taxonomy" id="2825249"/>
    <lineage>
        <taxon>Viruses</taxon>
        <taxon>Duplodnaviria</taxon>
        <taxon>Heunggongvirae</taxon>
        <taxon>Uroviricota</taxon>
        <taxon>Caudoviricetes</taxon>
    </lineage>
</organism>
<protein>
    <submittedName>
        <fullName evidence="2">Uncharacterized protein</fullName>
    </submittedName>
</protein>
<sequence>MYGLVKSSEEFKGSGVWQFGLNQNVNMVKFEFNPNGGKDGAEANCLDVVFKKGEGETRLRIYEPDVLYKDNVQLDKNSEDYKAELEKQTKIISAVICDIVLCFVSPEQLEKALASGVSDFKSFVQKMETGIKKNPDWDKKNLDLFMQYSYNIRQGQNTTFLEVPNYKTSYHGLFIVPTIHTGWKEVKTETSLTYVDDKGEQHPFKRGSWFLGSNFANRQTLEGGKKESEVDFGDDSDSTSDDIDSGW</sequence>
<feature type="compositionally biased region" description="Acidic residues" evidence="1">
    <location>
        <begin position="230"/>
        <end position="247"/>
    </location>
</feature>
<proteinExistence type="predicted"/>
<feature type="region of interest" description="Disordered" evidence="1">
    <location>
        <begin position="222"/>
        <end position="247"/>
    </location>
</feature>
<dbReference type="EMBL" id="BK016121">
    <property type="protein sequence ID" value="DAF96828.1"/>
    <property type="molecule type" value="Genomic_DNA"/>
</dbReference>
<name>A0A8S5UR00_9CAUD</name>
<reference evidence="2" key="1">
    <citation type="journal article" date="2021" name="Proc. Natl. Acad. Sci. U.S.A.">
        <title>A Catalog of Tens of Thousands of Viruses from Human Metagenomes Reveals Hidden Associations with Chronic Diseases.</title>
        <authorList>
            <person name="Tisza M.J."/>
            <person name="Buck C.B."/>
        </authorList>
    </citation>
    <scope>NUCLEOTIDE SEQUENCE</scope>
    <source>
        <strain evidence="2">CtQyH19</strain>
    </source>
</reference>
<evidence type="ECO:0000313" key="2">
    <source>
        <dbReference type="EMBL" id="DAF96828.1"/>
    </source>
</evidence>
<evidence type="ECO:0000256" key="1">
    <source>
        <dbReference type="SAM" id="MobiDB-lite"/>
    </source>
</evidence>
<accession>A0A8S5UR00</accession>